<dbReference type="AlphaFoldDB" id="A0A7R8ZQ05"/>
<gene>
    <name evidence="2" type="ORF">CTOB1V02_LOCUS5221</name>
</gene>
<organism evidence="2">
    <name type="scientific">Cyprideis torosa</name>
    <dbReference type="NCBI Taxonomy" id="163714"/>
    <lineage>
        <taxon>Eukaryota</taxon>
        <taxon>Metazoa</taxon>
        <taxon>Ecdysozoa</taxon>
        <taxon>Arthropoda</taxon>
        <taxon>Crustacea</taxon>
        <taxon>Oligostraca</taxon>
        <taxon>Ostracoda</taxon>
        <taxon>Podocopa</taxon>
        <taxon>Podocopida</taxon>
        <taxon>Cytherocopina</taxon>
        <taxon>Cytheroidea</taxon>
        <taxon>Cytherideidae</taxon>
        <taxon>Cyprideis</taxon>
    </lineage>
</organism>
<dbReference type="SUPFAM" id="SSF52313">
    <property type="entry name" value="Ribosomal protein S2"/>
    <property type="match status" value="1"/>
</dbReference>
<dbReference type="CDD" id="cd01425">
    <property type="entry name" value="RPS2"/>
    <property type="match status" value="1"/>
</dbReference>
<proteinExistence type="inferred from homology"/>
<accession>A0A7R8ZQ05</accession>
<dbReference type="Gene3D" id="3.40.50.10490">
    <property type="entry name" value="Glucose-6-phosphate isomerase like protein, domain 1"/>
    <property type="match status" value="1"/>
</dbReference>
<protein>
    <submittedName>
        <fullName evidence="2">Uncharacterized protein</fullName>
    </submittedName>
</protein>
<sequence length="194" mass="21588">MSSSPYQVSIMSSMKMALSSVILARNVRNVSKPLMARAASGGIYIPPVYKPPKPWRLPPSPGPKKTRHWPTTLTEPPTHGSVHFGHSVGTLDPRMAPFLFGERLGHTIFDLDQTAVYLEAALNFIAHIAYRDGIIMFVSRNPATCLMIEDLAKEVGEFAHTRRWMTDILTSPLNTFGGMTRLPELLIFLNTLDN</sequence>
<dbReference type="GO" id="GO:0003735">
    <property type="term" value="F:structural constituent of ribosome"/>
    <property type="evidence" value="ECO:0007669"/>
    <property type="project" value="InterPro"/>
</dbReference>
<evidence type="ECO:0000256" key="1">
    <source>
        <dbReference type="ARBA" id="ARBA00006242"/>
    </source>
</evidence>
<comment type="similarity">
    <text evidence="1">Belongs to the universal ribosomal protein uS2 family.</text>
</comment>
<dbReference type="EMBL" id="OB661099">
    <property type="protein sequence ID" value="CAD7227313.1"/>
    <property type="molecule type" value="Genomic_DNA"/>
</dbReference>
<evidence type="ECO:0000313" key="2">
    <source>
        <dbReference type="EMBL" id="CAD7227313.1"/>
    </source>
</evidence>
<name>A0A7R8ZQ05_9CRUS</name>
<dbReference type="Pfam" id="PF00318">
    <property type="entry name" value="Ribosomal_S2"/>
    <property type="match status" value="1"/>
</dbReference>
<dbReference type="InterPro" id="IPR005706">
    <property type="entry name" value="Ribosomal_uS2_bac/mit/plastid"/>
</dbReference>
<dbReference type="GO" id="GO:0005763">
    <property type="term" value="C:mitochondrial small ribosomal subunit"/>
    <property type="evidence" value="ECO:0007669"/>
    <property type="project" value="TreeGrafter"/>
</dbReference>
<dbReference type="OrthoDB" id="2320368at2759"/>
<feature type="non-terminal residue" evidence="2">
    <location>
        <position position="194"/>
    </location>
</feature>
<dbReference type="InterPro" id="IPR001865">
    <property type="entry name" value="Ribosomal_uS2"/>
</dbReference>
<dbReference type="PANTHER" id="PTHR12534:SF0">
    <property type="entry name" value="SMALL RIBOSOMAL SUBUNIT PROTEIN US2M"/>
    <property type="match status" value="1"/>
</dbReference>
<dbReference type="InterPro" id="IPR023591">
    <property type="entry name" value="Ribosomal_uS2_flav_dom_sf"/>
</dbReference>
<dbReference type="GO" id="GO:0006412">
    <property type="term" value="P:translation"/>
    <property type="evidence" value="ECO:0007669"/>
    <property type="project" value="InterPro"/>
</dbReference>
<reference evidence="2" key="1">
    <citation type="submission" date="2020-11" db="EMBL/GenBank/DDBJ databases">
        <authorList>
            <person name="Tran Van P."/>
        </authorList>
    </citation>
    <scope>NUCLEOTIDE SEQUENCE</scope>
</reference>
<dbReference type="PANTHER" id="PTHR12534">
    <property type="entry name" value="30S RIBOSOMAL PROTEIN S2 PROKARYOTIC AND ORGANELLAR"/>
    <property type="match status" value="1"/>
</dbReference>